<sequence length="71" mass="8296">MVKVFKFTYLMIIFFSLFLVAMNVDAVIECNQHSDCPKDMCQFHLKPNCILMKVRLSNFFPNFYDGICGCD</sequence>
<dbReference type="EnsemblPlants" id="KEH29891">
    <property type="protein sequence ID" value="KEH29891"/>
    <property type="gene ID" value="MTR_4g055095"/>
</dbReference>
<keyword evidence="1" id="KW-0732">Signal</keyword>
<evidence type="ECO:0000313" key="3">
    <source>
        <dbReference type="EMBL" id="KEH29891.1"/>
    </source>
</evidence>
<evidence type="ECO:0000313" key="6">
    <source>
        <dbReference type="Proteomes" id="UP000002051"/>
    </source>
</evidence>
<dbReference type="Gramene" id="rna22874">
    <property type="protein sequence ID" value="RHN60551.1"/>
    <property type="gene ID" value="gene22874"/>
</dbReference>
<evidence type="ECO:0000313" key="7">
    <source>
        <dbReference type="Proteomes" id="UP000265566"/>
    </source>
</evidence>
<accession>A0A072UKI9</accession>
<proteinExistence type="predicted"/>
<reference evidence="3 6" key="1">
    <citation type="journal article" date="2011" name="Nature">
        <title>The Medicago genome provides insight into the evolution of rhizobial symbioses.</title>
        <authorList>
            <person name="Young N.D."/>
            <person name="Debelle F."/>
            <person name="Oldroyd G.E."/>
            <person name="Geurts R."/>
            <person name="Cannon S.B."/>
            <person name="Udvardi M.K."/>
            <person name="Benedito V.A."/>
            <person name="Mayer K.F."/>
            <person name="Gouzy J."/>
            <person name="Schoof H."/>
            <person name="Van de Peer Y."/>
            <person name="Proost S."/>
            <person name="Cook D.R."/>
            <person name="Meyers B.C."/>
            <person name="Spannagl M."/>
            <person name="Cheung F."/>
            <person name="De Mita S."/>
            <person name="Krishnakumar V."/>
            <person name="Gundlach H."/>
            <person name="Zhou S."/>
            <person name="Mudge J."/>
            <person name="Bharti A.K."/>
            <person name="Murray J.D."/>
            <person name="Naoumkina M.A."/>
            <person name="Rosen B."/>
            <person name="Silverstein K.A."/>
            <person name="Tang H."/>
            <person name="Rombauts S."/>
            <person name="Zhao P.X."/>
            <person name="Zhou P."/>
            <person name="Barbe V."/>
            <person name="Bardou P."/>
            <person name="Bechner M."/>
            <person name="Bellec A."/>
            <person name="Berger A."/>
            <person name="Berges H."/>
            <person name="Bidwell S."/>
            <person name="Bisseling T."/>
            <person name="Choisne N."/>
            <person name="Couloux A."/>
            <person name="Denny R."/>
            <person name="Deshpande S."/>
            <person name="Dai X."/>
            <person name="Doyle J.J."/>
            <person name="Dudez A.M."/>
            <person name="Farmer A.D."/>
            <person name="Fouteau S."/>
            <person name="Franken C."/>
            <person name="Gibelin C."/>
            <person name="Gish J."/>
            <person name="Goldstein S."/>
            <person name="Gonzalez A.J."/>
            <person name="Green P.J."/>
            <person name="Hallab A."/>
            <person name="Hartog M."/>
            <person name="Hua A."/>
            <person name="Humphray S.J."/>
            <person name="Jeong D.H."/>
            <person name="Jing Y."/>
            <person name="Jocker A."/>
            <person name="Kenton S.M."/>
            <person name="Kim D.J."/>
            <person name="Klee K."/>
            <person name="Lai H."/>
            <person name="Lang C."/>
            <person name="Lin S."/>
            <person name="Macmil S.L."/>
            <person name="Magdelenat G."/>
            <person name="Matthews L."/>
            <person name="McCorrison J."/>
            <person name="Monaghan E.L."/>
            <person name="Mun J.H."/>
            <person name="Najar F.Z."/>
            <person name="Nicholson C."/>
            <person name="Noirot C."/>
            <person name="O'Bleness M."/>
            <person name="Paule C.R."/>
            <person name="Poulain J."/>
            <person name="Prion F."/>
            <person name="Qin B."/>
            <person name="Qu C."/>
            <person name="Retzel E.F."/>
            <person name="Riddle C."/>
            <person name="Sallet E."/>
            <person name="Samain S."/>
            <person name="Samson N."/>
            <person name="Sanders I."/>
            <person name="Saurat O."/>
            <person name="Scarpelli C."/>
            <person name="Schiex T."/>
            <person name="Segurens B."/>
            <person name="Severin A.J."/>
            <person name="Sherrier D.J."/>
            <person name="Shi R."/>
            <person name="Sims S."/>
            <person name="Singer S.R."/>
            <person name="Sinharoy S."/>
            <person name="Sterck L."/>
            <person name="Viollet A."/>
            <person name="Wang B.B."/>
            <person name="Wang K."/>
            <person name="Wang M."/>
            <person name="Wang X."/>
            <person name="Warfsmann J."/>
            <person name="Weissenbach J."/>
            <person name="White D.D."/>
            <person name="White J.D."/>
            <person name="Wiley G.B."/>
            <person name="Wincker P."/>
            <person name="Xing Y."/>
            <person name="Yang L."/>
            <person name="Yao Z."/>
            <person name="Ying F."/>
            <person name="Zhai J."/>
            <person name="Zhou L."/>
            <person name="Zuber A."/>
            <person name="Denarie J."/>
            <person name="Dixon R.A."/>
            <person name="May G.D."/>
            <person name="Schwartz D.C."/>
            <person name="Rogers J."/>
            <person name="Quetier F."/>
            <person name="Town C.D."/>
            <person name="Roe B.A."/>
        </authorList>
    </citation>
    <scope>NUCLEOTIDE SEQUENCE [LARGE SCALE GENOMIC DNA]</scope>
    <source>
        <strain evidence="3">A17</strain>
        <strain evidence="5 6">cv. Jemalong A17</strain>
    </source>
</reference>
<evidence type="ECO:0000259" key="2">
    <source>
        <dbReference type="Pfam" id="PF07127"/>
    </source>
</evidence>
<protein>
    <submittedName>
        <fullName evidence="3">Nodule Cysteine-Rich (NCR) secreted peptide</fullName>
    </submittedName>
    <submittedName>
        <fullName evidence="4">Putative Late nodulin</fullName>
    </submittedName>
</protein>
<organism evidence="3 6">
    <name type="scientific">Medicago truncatula</name>
    <name type="common">Barrel medic</name>
    <name type="synonym">Medicago tribuloides</name>
    <dbReference type="NCBI Taxonomy" id="3880"/>
    <lineage>
        <taxon>Eukaryota</taxon>
        <taxon>Viridiplantae</taxon>
        <taxon>Streptophyta</taxon>
        <taxon>Embryophyta</taxon>
        <taxon>Tracheophyta</taxon>
        <taxon>Spermatophyta</taxon>
        <taxon>Magnoliopsida</taxon>
        <taxon>eudicotyledons</taxon>
        <taxon>Gunneridae</taxon>
        <taxon>Pentapetalae</taxon>
        <taxon>rosids</taxon>
        <taxon>fabids</taxon>
        <taxon>Fabales</taxon>
        <taxon>Fabaceae</taxon>
        <taxon>Papilionoideae</taxon>
        <taxon>50 kb inversion clade</taxon>
        <taxon>NPAAA clade</taxon>
        <taxon>Hologalegina</taxon>
        <taxon>IRL clade</taxon>
        <taxon>Trifolieae</taxon>
        <taxon>Medicago</taxon>
    </lineage>
</organism>
<dbReference type="AlphaFoldDB" id="A0A072UKI9"/>
<dbReference type="GO" id="GO:0046872">
    <property type="term" value="F:metal ion binding"/>
    <property type="evidence" value="ECO:0007669"/>
    <property type="project" value="InterPro"/>
</dbReference>
<evidence type="ECO:0000256" key="1">
    <source>
        <dbReference type="SAM" id="SignalP"/>
    </source>
</evidence>
<dbReference type="EMBL" id="CM001220">
    <property type="protein sequence ID" value="KEH29891.1"/>
    <property type="molecule type" value="Genomic_DNA"/>
</dbReference>
<dbReference type="Proteomes" id="UP000265566">
    <property type="component" value="Chromosome 4"/>
</dbReference>
<name>A0A072UKI9_MEDTR</name>
<dbReference type="HOGENOM" id="CLU_181053_0_3_1"/>
<dbReference type="PaxDb" id="3880-AES88436"/>
<feature type="domain" description="Late nodulin" evidence="2">
    <location>
        <begin position="1"/>
        <end position="50"/>
    </location>
</feature>
<dbReference type="InterPro" id="IPR009810">
    <property type="entry name" value="Nodulin_late_dom"/>
</dbReference>
<dbReference type="Proteomes" id="UP000002051">
    <property type="component" value="Chromosome 4"/>
</dbReference>
<evidence type="ECO:0000313" key="5">
    <source>
        <dbReference type="EnsemblPlants" id="KEH29891"/>
    </source>
</evidence>
<feature type="signal peptide" evidence="1">
    <location>
        <begin position="1"/>
        <end position="26"/>
    </location>
</feature>
<feature type="chain" id="PRO_5014499760" evidence="1">
    <location>
        <begin position="27"/>
        <end position="71"/>
    </location>
</feature>
<keyword evidence="6" id="KW-1185">Reference proteome</keyword>
<dbReference type="Pfam" id="PF07127">
    <property type="entry name" value="Nodulin_late"/>
    <property type="match status" value="1"/>
</dbReference>
<reference evidence="5" key="3">
    <citation type="submission" date="2015-04" db="UniProtKB">
        <authorList>
            <consortium name="EnsemblPlants"/>
        </authorList>
    </citation>
    <scope>IDENTIFICATION</scope>
    <source>
        <strain evidence="5">cv. Jemalong A17</strain>
    </source>
</reference>
<reference evidence="4" key="5">
    <citation type="journal article" date="2018" name="Nat. Plants">
        <title>Whole-genome landscape of Medicago truncatula symbiotic genes.</title>
        <authorList>
            <person name="Pecrix Y."/>
            <person name="Gamas P."/>
            <person name="Carrere S."/>
        </authorList>
    </citation>
    <scope>NUCLEOTIDE SEQUENCE</scope>
    <source>
        <tissue evidence="4">Leaves</tissue>
    </source>
</reference>
<gene>
    <name evidence="3" type="ordered locus">MTR_4g055095</name>
    <name evidence="4" type="ORF">MtrunA17_Chr4g0027041</name>
</gene>
<reference evidence="7" key="4">
    <citation type="journal article" date="2018" name="Nat. Plants">
        <title>Whole-genome landscape of Medicago truncatula symbiotic genes.</title>
        <authorList>
            <person name="Pecrix Y."/>
            <person name="Staton S.E."/>
            <person name="Sallet E."/>
            <person name="Lelandais-Briere C."/>
            <person name="Moreau S."/>
            <person name="Carrere S."/>
            <person name="Blein T."/>
            <person name="Jardinaud M.F."/>
            <person name="Latrasse D."/>
            <person name="Zouine M."/>
            <person name="Zahm M."/>
            <person name="Kreplak J."/>
            <person name="Mayjonade B."/>
            <person name="Satge C."/>
            <person name="Perez M."/>
            <person name="Cauet S."/>
            <person name="Marande W."/>
            <person name="Chantry-Darmon C."/>
            <person name="Lopez-Roques C."/>
            <person name="Bouchez O."/>
            <person name="Berard A."/>
            <person name="Debelle F."/>
            <person name="Munos S."/>
            <person name="Bendahmane A."/>
            <person name="Berges H."/>
            <person name="Niebel A."/>
            <person name="Buitink J."/>
            <person name="Frugier F."/>
            <person name="Benhamed M."/>
            <person name="Crespi M."/>
            <person name="Gouzy J."/>
            <person name="Gamas P."/>
        </authorList>
    </citation>
    <scope>NUCLEOTIDE SEQUENCE [LARGE SCALE GENOMIC DNA]</scope>
    <source>
        <strain evidence="7">cv. Jemalong A17</strain>
    </source>
</reference>
<evidence type="ECO:0000313" key="4">
    <source>
        <dbReference type="EMBL" id="RHN60551.1"/>
    </source>
</evidence>
<reference evidence="3 6" key="2">
    <citation type="journal article" date="2014" name="BMC Genomics">
        <title>An improved genome release (version Mt4.0) for the model legume Medicago truncatula.</title>
        <authorList>
            <person name="Tang H."/>
            <person name="Krishnakumar V."/>
            <person name="Bidwell S."/>
            <person name="Rosen B."/>
            <person name="Chan A."/>
            <person name="Zhou S."/>
            <person name="Gentzbittel L."/>
            <person name="Childs K.L."/>
            <person name="Yandell M."/>
            <person name="Gundlach H."/>
            <person name="Mayer K.F."/>
            <person name="Schwartz D.C."/>
            <person name="Town C.D."/>
        </authorList>
    </citation>
    <scope>GENOME REANNOTATION</scope>
    <source>
        <strain evidence="3">A17</strain>
        <strain evidence="5 6">cv. Jemalong A17</strain>
    </source>
</reference>
<dbReference type="EMBL" id="PSQE01000004">
    <property type="protein sequence ID" value="RHN60551.1"/>
    <property type="molecule type" value="Genomic_DNA"/>
</dbReference>